<gene>
    <name evidence="2" type="ORF">BGW36DRAFT_362370</name>
</gene>
<dbReference type="Gene3D" id="1.20.5.170">
    <property type="match status" value="1"/>
</dbReference>
<dbReference type="Proteomes" id="UP001201262">
    <property type="component" value="Unassembled WGS sequence"/>
</dbReference>
<feature type="compositionally biased region" description="Polar residues" evidence="1">
    <location>
        <begin position="115"/>
        <end position="139"/>
    </location>
</feature>
<feature type="region of interest" description="Disordered" evidence="1">
    <location>
        <begin position="105"/>
        <end position="139"/>
    </location>
</feature>
<name>A0AAD4PWU8_9EURO</name>
<reference evidence="2" key="1">
    <citation type="submission" date="2021-12" db="EMBL/GenBank/DDBJ databases">
        <title>Convergent genome expansion in fungi linked to evolution of root-endophyte symbiosis.</title>
        <authorList>
            <consortium name="DOE Joint Genome Institute"/>
            <person name="Ke Y.-H."/>
            <person name="Bonito G."/>
            <person name="Liao H.-L."/>
            <person name="Looney B."/>
            <person name="Rojas-Flechas A."/>
            <person name="Nash J."/>
            <person name="Hameed K."/>
            <person name="Schadt C."/>
            <person name="Martin F."/>
            <person name="Crous P.W."/>
            <person name="Miettinen O."/>
            <person name="Magnuson J.K."/>
            <person name="Labbe J."/>
            <person name="Jacobson D."/>
            <person name="Doktycz M.J."/>
            <person name="Veneault-Fourrey C."/>
            <person name="Kuo A."/>
            <person name="Mondo S."/>
            <person name="Calhoun S."/>
            <person name="Riley R."/>
            <person name="Ohm R."/>
            <person name="LaButti K."/>
            <person name="Andreopoulos B."/>
            <person name="Pangilinan J."/>
            <person name="Nolan M."/>
            <person name="Tritt A."/>
            <person name="Clum A."/>
            <person name="Lipzen A."/>
            <person name="Daum C."/>
            <person name="Barry K."/>
            <person name="Grigoriev I.V."/>
            <person name="Vilgalys R."/>
        </authorList>
    </citation>
    <scope>NUCLEOTIDE SEQUENCE</scope>
    <source>
        <strain evidence="2">PMI_201</strain>
    </source>
</reference>
<proteinExistence type="predicted"/>
<feature type="region of interest" description="Disordered" evidence="1">
    <location>
        <begin position="1"/>
        <end position="24"/>
    </location>
</feature>
<dbReference type="SUPFAM" id="SSF57959">
    <property type="entry name" value="Leucine zipper domain"/>
    <property type="match status" value="1"/>
</dbReference>
<dbReference type="EMBL" id="JAJTJA010000010">
    <property type="protein sequence ID" value="KAH8692822.1"/>
    <property type="molecule type" value="Genomic_DNA"/>
</dbReference>
<dbReference type="GeneID" id="70244658"/>
<feature type="compositionally biased region" description="Low complexity" evidence="1">
    <location>
        <begin position="105"/>
        <end position="114"/>
    </location>
</feature>
<dbReference type="PANTHER" id="PTHR42070">
    <property type="entry name" value="FILAMENT ASSOCIATED PROTEIN, PUTATIVE (AFU_ORTHOLOGUE AFUA_8G06630)-RELATED"/>
    <property type="match status" value="1"/>
</dbReference>
<comment type="caution">
    <text evidence="2">The sequence shown here is derived from an EMBL/GenBank/DDBJ whole genome shotgun (WGS) entry which is preliminary data.</text>
</comment>
<evidence type="ECO:0000313" key="2">
    <source>
        <dbReference type="EMBL" id="KAH8692822.1"/>
    </source>
</evidence>
<keyword evidence="3" id="KW-1185">Reference proteome</keyword>
<evidence type="ECO:0000313" key="3">
    <source>
        <dbReference type="Proteomes" id="UP001201262"/>
    </source>
</evidence>
<dbReference type="PANTHER" id="PTHR42070:SF1">
    <property type="entry name" value="FILAMENT ASSOCIATED PROTEIN, PUTATIVE (AFU_ORTHOLOGUE AFUA_8G06630)-RELATED"/>
    <property type="match status" value="1"/>
</dbReference>
<organism evidence="2 3">
    <name type="scientific">Talaromyces proteolyticus</name>
    <dbReference type="NCBI Taxonomy" id="1131652"/>
    <lineage>
        <taxon>Eukaryota</taxon>
        <taxon>Fungi</taxon>
        <taxon>Dikarya</taxon>
        <taxon>Ascomycota</taxon>
        <taxon>Pezizomycotina</taxon>
        <taxon>Eurotiomycetes</taxon>
        <taxon>Eurotiomycetidae</taxon>
        <taxon>Eurotiales</taxon>
        <taxon>Trichocomaceae</taxon>
        <taxon>Talaromyces</taxon>
        <taxon>Talaromyces sect. Bacilispori</taxon>
    </lineage>
</organism>
<dbReference type="GO" id="GO:0003700">
    <property type="term" value="F:DNA-binding transcription factor activity"/>
    <property type="evidence" value="ECO:0007669"/>
    <property type="project" value="InterPro"/>
</dbReference>
<dbReference type="AlphaFoldDB" id="A0AAD4PWU8"/>
<evidence type="ECO:0008006" key="4">
    <source>
        <dbReference type="Google" id="ProtNLM"/>
    </source>
</evidence>
<dbReference type="CDD" id="cd14688">
    <property type="entry name" value="bZIP_YAP"/>
    <property type="match status" value="1"/>
</dbReference>
<feature type="compositionally biased region" description="Basic and acidic residues" evidence="1">
    <location>
        <begin position="1"/>
        <end position="21"/>
    </location>
</feature>
<dbReference type="RefSeq" id="XP_046068695.1">
    <property type="nucleotide sequence ID" value="XM_046214371.1"/>
</dbReference>
<dbReference type="InterPro" id="IPR046347">
    <property type="entry name" value="bZIP_sf"/>
</dbReference>
<evidence type="ECO:0000256" key="1">
    <source>
        <dbReference type="SAM" id="MobiDB-lite"/>
    </source>
</evidence>
<accession>A0AAD4PWU8</accession>
<sequence length="277" mass="30118">MSSLHNDEKSNRLARVRENQRRSRARKQQYIEELEQKVAACNAKAQQADIDHRISLQKLELENTNLRALLNRAGFDSAYVETYLGQCSNPATSAKVAIPALKKSSSCQQSPSPSATLPSAINTPEQCLPSPSSTGGSDNSCTSKSKCGSGCAPRSNSNIMPIIPTVPSEPSIPSAVTVEAPEMTAAVNTQAVRLPPIASICDCGPRSAEYWPDDENSLNTTVCHIAEDMISRYNIQGVDINLIKQRLWSGFRNSRDGCRVQNNVLFEVLDELSGNIP</sequence>
<protein>
    <recommendedName>
        <fullName evidence="4">BZIP domain-containing protein</fullName>
    </recommendedName>
</protein>